<keyword evidence="3" id="KW-1185">Reference proteome</keyword>
<dbReference type="Proteomes" id="UP001149163">
    <property type="component" value="Unassembled WGS sequence"/>
</dbReference>
<gene>
    <name evidence="2" type="ORF">N7482_003537</name>
</gene>
<feature type="compositionally biased region" description="Basic and acidic residues" evidence="1">
    <location>
        <begin position="32"/>
        <end position="48"/>
    </location>
</feature>
<protein>
    <submittedName>
        <fullName evidence="2">Uncharacterized protein</fullName>
    </submittedName>
</protein>
<sequence length="170" mass="18447">MDQETEVWISLGHVCGSLRRRRREQGQVTGRGGEKERPGRGRAERLGRGEVSWAGRAAGLSRGDDKDGPKNHKETNEGWEDAVGGLPEEGGRGVRVGGCVATTKGGGGLGWKWGRLGGQKGRIKSKRNSSEEWRTYRTVSRAAGKAVRDGKGEVEAKKGEGKIQEERLAR</sequence>
<accession>A0A9W9I6U8</accession>
<reference evidence="2" key="1">
    <citation type="submission" date="2022-11" db="EMBL/GenBank/DDBJ databases">
        <authorList>
            <person name="Petersen C."/>
        </authorList>
    </citation>
    <scope>NUCLEOTIDE SEQUENCE</scope>
    <source>
        <strain evidence="2">IBT 26290</strain>
    </source>
</reference>
<dbReference type="AlphaFoldDB" id="A0A9W9I6U8"/>
<feature type="region of interest" description="Disordered" evidence="1">
    <location>
        <begin position="19"/>
        <end position="170"/>
    </location>
</feature>
<feature type="compositionally biased region" description="Basic and acidic residues" evidence="1">
    <location>
        <begin position="146"/>
        <end position="170"/>
    </location>
</feature>
<reference evidence="2" key="2">
    <citation type="journal article" date="2023" name="IMA Fungus">
        <title>Comparative genomic study of the Penicillium genus elucidates a diverse pangenome and 15 lateral gene transfer events.</title>
        <authorList>
            <person name="Petersen C."/>
            <person name="Sorensen T."/>
            <person name="Nielsen M.R."/>
            <person name="Sondergaard T.E."/>
            <person name="Sorensen J.L."/>
            <person name="Fitzpatrick D.A."/>
            <person name="Frisvad J.C."/>
            <person name="Nielsen K.L."/>
        </authorList>
    </citation>
    <scope>NUCLEOTIDE SEQUENCE</scope>
    <source>
        <strain evidence="2">IBT 26290</strain>
    </source>
</reference>
<dbReference type="GeneID" id="81424838"/>
<proteinExistence type="predicted"/>
<comment type="caution">
    <text evidence="2">The sequence shown here is derived from an EMBL/GenBank/DDBJ whole genome shotgun (WGS) entry which is preliminary data.</text>
</comment>
<feature type="compositionally biased region" description="Basic and acidic residues" evidence="1">
    <location>
        <begin position="62"/>
        <end position="76"/>
    </location>
</feature>
<feature type="compositionally biased region" description="Gly residues" evidence="1">
    <location>
        <begin position="104"/>
        <end position="120"/>
    </location>
</feature>
<dbReference type="EMBL" id="JAPQKN010000002">
    <property type="protein sequence ID" value="KAJ5167943.1"/>
    <property type="molecule type" value="Genomic_DNA"/>
</dbReference>
<evidence type="ECO:0000256" key="1">
    <source>
        <dbReference type="SAM" id="MobiDB-lite"/>
    </source>
</evidence>
<evidence type="ECO:0000313" key="2">
    <source>
        <dbReference type="EMBL" id="KAJ5167943.1"/>
    </source>
</evidence>
<organism evidence="2 3">
    <name type="scientific">Penicillium canariense</name>
    <dbReference type="NCBI Taxonomy" id="189055"/>
    <lineage>
        <taxon>Eukaryota</taxon>
        <taxon>Fungi</taxon>
        <taxon>Dikarya</taxon>
        <taxon>Ascomycota</taxon>
        <taxon>Pezizomycotina</taxon>
        <taxon>Eurotiomycetes</taxon>
        <taxon>Eurotiomycetidae</taxon>
        <taxon>Eurotiales</taxon>
        <taxon>Aspergillaceae</taxon>
        <taxon>Penicillium</taxon>
    </lineage>
</organism>
<evidence type="ECO:0000313" key="3">
    <source>
        <dbReference type="Proteomes" id="UP001149163"/>
    </source>
</evidence>
<name>A0A9W9I6U8_9EURO</name>
<dbReference type="RefSeq" id="XP_056544404.1">
    <property type="nucleotide sequence ID" value="XM_056685662.1"/>
</dbReference>